<feature type="non-terminal residue" evidence="1">
    <location>
        <position position="1"/>
    </location>
</feature>
<accession>A0ABP0MA41</accession>
<evidence type="ECO:0000313" key="1">
    <source>
        <dbReference type="EMBL" id="CAK9048038.1"/>
    </source>
</evidence>
<keyword evidence="2" id="KW-1185">Reference proteome</keyword>
<comment type="caution">
    <text evidence="1">The sequence shown here is derived from an EMBL/GenBank/DDBJ whole genome shotgun (WGS) entry which is preliminary data.</text>
</comment>
<organism evidence="1 2">
    <name type="scientific">Durusdinium trenchii</name>
    <dbReference type="NCBI Taxonomy" id="1381693"/>
    <lineage>
        <taxon>Eukaryota</taxon>
        <taxon>Sar</taxon>
        <taxon>Alveolata</taxon>
        <taxon>Dinophyceae</taxon>
        <taxon>Suessiales</taxon>
        <taxon>Symbiodiniaceae</taxon>
        <taxon>Durusdinium</taxon>
    </lineage>
</organism>
<reference evidence="1 2" key="1">
    <citation type="submission" date="2024-02" db="EMBL/GenBank/DDBJ databases">
        <authorList>
            <person name="Chen Y."/>
            <person name="Shah S."/>
            <person name="Dougan E. K."/>
            <person name="Thang M."/>
            <person name="Chan C."/>
        </authorList>
    </citation>
    <scope>NUCLEOTIDE SEQUENCE [LARGE SCALE GENOMIC DNA]</scope>
</reference>
<dbReference type="EMBL" id="CAXAMM010020504">
    <property type="protein sequence ID" value="CAK9048038.1"/>
    <property type="molecule type" value="Genomic_DNA"/>
</dbReference>
<evidence type="ECO:0000313" key="2">
    <source>
        <dbReference type="Proteomes" id="UP001642464"/>
    </source>
</evidence>
<gene>
    <name evidence="1" type="ORF">SCF082_LOCUS26820</name>
</gene>
<sequence length="301" mass="33589">LIPLTLHIDGAEFYSNSEFYVWSVGSCLASGEVKAEVHRVVASVVSWSMKAALDGIGPDVGFLGEDLKGQRLNLRGRELANGWKFAYFGFKADLKARKECHFLERSYQHSYICECCLAARPHKNWDPAMNYKNFFEDAAHLMTGLSHQNYVAMAKTPSPWLGMPGFHIKNCFRDPMHTIFLGSAKELLASCLGYWSRTGCLPGNTVQEQLQKVSRKQKSQCHEAGLRGTFRSFTPANTGLDKQAEYPELGSCHKAASVKMSIWWFAKYAIEIAGGSEDPLSSSLVPIQASIDTCMRFLKLL</sequence>
<proteinExistence type="predicted"/>
<protein>
    <submittedName>
        <fullName evidence="1">Uncharacterized protein</fullName>
    </submittedName>
</protein>
<dbReference type="Proteomes" id="UP001642464">
    <property type="component" value="Unassembled WGS sequence"/>
</dbReference>
<name>A0ABP0MA41_9DINO</name>